<evidence type="ECO:0000313" key="1">
    <source>
        <dbReference type="EMBL" id="NFA58930.1"/>
    </source>
</evidence>
<dbReference type="AlphaFoldDB" id="A0A6M0SWA6"/>
<organism evidence="1 2">
    <name type="scientific">Clostridium botulinum</name>
    <dbReference type="NCBI Taxonomy" id="1491"/>
    <lineage>
        <taxon>Bacteria</taxon>
        <taxon>Bacillati</taxon>
        <taxon>Bacillota</taxon>
        <taxon>Clostridia</taxon>
        <taxon>Eubacteriales</taxon>
        <taxon>Clostridiaceae</taxon>
        <taxon>Clostridium</taxon>
    </lineage>
</organism>
<proteinExistence type="predicted"/>
<evidence type="ECO:0000313" key="2">
    <source>
        <dbReference type="Proteomes" id="UP000473089"/>
    </source>
</evidence>
<dbReference type="EMBL" id="SGJP01000001">
    <property type="protein sequence ID" value="NFA58930.1"/>
    <property type="molecule type" value="Genomic_DNA"/>
</dbReference>
<gene>
    <name evidence="1" type="ORF">EXM42_00480</name>
</gene>
<name>A0A6M0SWA6_CLOBO</name>
<comment type="caution">
    <text evidence="1">The sequence shown here is derived from an EMBL/GenBank/DDBJ whole genome shotgun (WGS) entry which is preliminary data.</text>
</comment>
<protein>
    <submittedName>
        <fullName evidence="1">Uncharacterized protein</fullName>
    </submittedName>
</protein>
<reference evidence="1 2" key="1">
    <citation type="submission" date="2019-02" db="EMBL/GenBank/DDBJ databases">
        <title>Genome sequencing of Clostridium botulinum clinical isolates.</title>
        <authorList>
            <person name="Brunt J."/>
            <person name="Van Vliet A.H.M."/>
            <person name="Stringer S.C."/>
            <person name="Grant K.A."/>
            <person name="Carter A.C."/>
            <person name="Peck M.W."/>
        </authorList>
    </citation>
    <scope>NUCLEOTIDE SEQUENCE [LARGE SCALE GENOMIC DNA]</scope>
    <source>
        <strain evidence="1 2">R1125/03</strain>
    </source>
</reference>
<dbReference type="Proteomes" id="UP000473089">
    <property type="component" value="Unassembled WGS sequence"/>
</dbReference>
<sequence length="71" mass="8355">MEVGNGNIELIHIGDAQSYNLIVTGKCRGEICFFCDVGIQPCCQRQDFFGWFEKWLHYGDDVNYFTEYQYE</sequence>
<accession>A0A6M0SWA6</accession>